<dbReference type="Proteomes" id="UP001379235">
    <property type="component" value="Unassembled WGS sequence"/>
</dbReference>
<name>A0ABU8SAM4_9SPHN</name>
<dbReference type="EMBL" id="JBBHJY010000007">
    <property type="protein sequence ID" value="MEJ6010942.1"/>
    <property type="molecule type" value="Genomic_DNA"/>
</dbReference>
<keyword evidence="3" id="KW-1185">Reference proteome</keyword>
<accession>A0ABU8SAM4</accession>
<evidence type="ECO:0008006" key="4">
    <source>
        <dbReference type="Google" id="ProtNLM"/>
    </source>
</evidence>
<sequence>MPIDLPKMIYFAKMFLERSLAFHNDALHVMVGMGLALVFAALLRRSLADWLPWLLVLALELANEVNDYFFEIWANEVPQQLGEIAKDIALTMVLPTLVLIVARRWPHLLTGQRGCDPVDDSAGEG</sequence>
<proteinExistence type="predicted"/>
<gene>
    <name evidence="2" type="ORF">WG900_13550</name>
</gene>
<keyword evidence="1" id="KW-0812">Transmembrane</keyword>
<comment type="caution">
    <text evidence="2">The sequence shown here is derived from an EMBL/GenBank/DDBJ whole genome shotgun (WGS) entry which is preliminary data.</text>
</comment>
<keyword evidence="1" id="KW-1133">Transmembrane helix</keyword>
<evidence type="ECO:0000256" key="1">
    <source>
        <dbReference type="SAM" id="Phobius"/>
    </source>
</evidence>
<evidence type="ECO:0000313" key="3">
    <source>
        <dbReference type="Proteomes" id="UP001379235"/>
    </source>
</evidence>
<evidence type="ECO:0000313" key="2">
    <source>
        <dbReference type="EMBL" id="MEJ6010942.1"/>
    </source>
</evidence>
<reference evidence="2 3" key="1">
    <citation type="submission" date="2024-03" db="EMBL/GenBank/DDBJ databases">
        <authorList>
            <person name="Jo J.-H."/>
        </authorList>
    </citation>
    <scope>NUCLEOTIDE SEQUENCE [LARGE SCALE GENOMIC DNA]</scope>
    <source>
        <strain evidence="2 3">AS3R-12</strain>
    </source>
</reference>
<dbReference type="RefSeq" id="WP_339967795.1">
    <property type="nucleotide sequence ID" value="NZ_JBBHJY010000007.1"/>
</dbReference>
<keyword evidence="1" id="KW-0472">Membrane</keyword>
<organism evidence="2 3">
    <name type="scientific">Novosphingobium aquae</name>
    <dbReference type="NCBI Taxonomy" id="3133435"/>
    <lineage>
        <taxon>Bacteria</taxon>
        <taxon>Pseudomonadati</taxon>
        <taxon>Pseudomonadota</taxon>
        <taxon>Alphaproteobacteria</taxon>
        <taxon>Sphingomonadales</taxon>
        <taxon>Sphingomonadaceae</taxon>
        <taxon>Novosphingobium</taxon>
    </lineage>
</organism>
<protein>
    <recommendedName>
        <fullName evidence="4">Diacylglycerol kinase</fullName>
    </recommendedName>
</protein>
<feature type="transmembrane region" description="Helical" evidence="1">
    <location>
        <begin position="20"/>
        <end position="43"/>
    </location>
</feature>